<keyword evidence="2" id="KW-1185">Reference proteome</keyword>
<dbReference type="Proteomes" id="UP000005101">
    <property type="component" value="Unassembled WGS sequence"/>
</dbReference>
<protein>
    <submittedName>
        <fullName evidence="1">Uncharacterized protein</fullName>
    </submittedName>
</protein>
<evidence type="ECO:0000313" key="2">
    <source>
        <dbReference type="Proteomes" id="UP000005101"/>
    </source>
</evidence>
<proteinExistence type="predicted"/>
<name>A0ABN0BF62_BACFG</name>
<accession>A0ABN0BF62</accession>
<sequence length="50" mass="5259">MMNIGPAAKETALQLLMLIILKVIAPCLPKSELCGGRVCFFPESALGGVL</sequence>
<reference evidence="1 2" key="1">
    <citation type="submission" date="2008-12" db="EMBL/GenBank/DDBJ databases">
        <title>Annotation of Bacteroides fragilis strain 3_1_12.</title>
        <authorList>
            <consortium name="The Broad Institute Genome Sequencing Platform"/>
            <person name="Ward D."/>
            <person name="Young S.K."/>
            <person name="Kodira C.D."/>
            <person name="Zeng Q."/>
            <person name="Koehrsen M."/>
            <person name="Alvarado L."/>
            <person name="Berlin A."/>
            <person name="Borenstein D."/>
            <person name="Chen Z."/>
            <person name="Engels R."/>
            <person name="Freedman E."/>
            <person name="Gellesch M."/>
            <person name="Goldberg J."/>
            <person name="Griggs A."/>
            <person name="Gujja S."/>
            <person name="Heiman D."/>
            <person name="Hepburn T."/>
            <person name="Howarth C."/>
            <person name="Jen D."/>
            <person name="Larson L."/>
            <person name="Lewis B."/>
            <person name="Mehta T."/>
            <person name="Park D."/>
            <person name="Pearson M."/>
            <person name="Roberts A."/>
            <person name="Saif S."/>
            <person name="Shea T."/>
            <person name="Shenoy N."/>
            <person name="Sisk P."/>
            <person name="Stolte C."/>
            <person name="Sykes S."/>
            <person name="Walk T."/>
            <person name="White J."/>
            <person name="Yandava C."/>
            <person name="Allen-Vercoe E."/>
            <person name="Strauss J."/>
            <person name="Ambrose C."/>
            <person name="Lander E."/>
            <person name="Nusbaum C."/>
            <person name="Galagan J."/>
            <person name="Birren B."/>
        </authorList>
    </citation>
    <scope>NUCLEOTIDE SEQUENCE [LARGE SCALE GENOMIC DNA]</scope>
    <source>
        <strain evidence="1 2">3_1_12</strain>
    </source>
</reference>
<gene>
    <name evidence="1" type="ORF">BFAG_00072</name>
</gene>
<organism evidence="1 2">
    <name type="scientific">Bacteroides fragilis 3_1_12</name>
    <dbReference type="NCBI Taxonomy" id="457424"/>
    <lineage>
        <taxon>Bacteria</taxon>
        <taxon>Pseudomonadati</taxon>
        <taxon>Bacteroidota</taxon>
        <taxon>Bacteroidia</taxon>
        <taxon>Bacteroidales</taxon>
        <taxon>Bacteroidaceae</taxon>
        <taxon>Bacteroides</taxon>
    </lineage>
</organism>
<dbReference type="EMBL" id="EQ973213">
    <property type="protein sequence ID" value="EFR51378.1"/>
    <property type="molecule type" value="Genomic_DNA"/>
</dbReference>
<evidence type="ECO:0000313" key="1">
    <source>
        <dbReference type="EMBL" id="EFR51378.1"/>
    </source>
</evidence>